<proteinExistence type="predicted"/>
<evidence type="ECO:0000313" key="2">
    <source>
        <dbReference type="Proteomes" id="UP001281147"/>
    </source>
</evidence>
<accession>A0ACC3MZZ2</accession>
<sequence length="219" mass="25229">MGGTRGMLIVFEGLDRSGKSTQCEKLVQTLRNEGEKVEHMQFPNRTTPIGQMINEYLTGESQQEDHVIHLLFSANRWESAQAIENHIRAGTTVVIDRYSYSGCVYSAAKQNKAMDLEWCRQPEEGLPRPDLCLFLDLSSEEAAKRGGFGTERYEKQDLQARVRELYTEMRQHEDEREDIVVVNAGQSIEEVQCEVLKVVKEARRQLDTQGLELRHMRPW</sequence>
<dbReference type="Proteomes" id="UP001281147">
    <property type="component" value="Unassembled WGS sequence"/>
</dbReference>
<keyword evidence="1" id="KW-0808">Transferase</keyword>
<reference evidence="1" key="1">
    <citation type="submission" date="2023-07" db="EMBL/GenBank/DDBJ databases">
        <title>Black Yeasts Isolated from many extreme environments.</title>
        <authorList>
            <person name="Coleine C."/>
            <person name="Stajich J.E."/>
            <person name="Selbmann L."/>
        </authorList>
    </citation>
    <scope>NUCLEOTIDE SEQUENCE</scope>
    <source>
        <strain evidence="1">CCFEE 5714</strain>
    </source>
</reference>
<keyword evidence="1" id="KW-0418">Kinase</keyword>
<evidence type="ECO:0000313" key="1">
    <source>
        <dbReference type="EMBL" id="KAK3707347.1"/>
    </source>
</evidence>
<organism evidence="1 2">
    <name type="scientific">Vermiconidia calcicola</name>
    <dbReference type="NCBI Taxonomy" id="1690605"/>
    <lineage>
        <taxon>Eukaryota</taxon>
        <taxon>Fungi</taxon>
        <taxon>Dikarya</taxon>
        <taxon>Ascomycota</taxon>
        <taxon>Pezizomycotina</taxon>
        <taxon>Dothideomycetes</taxon>
        <taxon>Dothideomycetidae</taxon>
        <taxon>Mycosphaerellales</taxon>
        <taxon>Extremaceae</taxon>
        <taxon>Vermiconidia</taxon>
    </lineage>
</organism>
<comment type="caution">
    <text evidence="1">The sequence shown here is derived from an EMBL/GenBank/DDBJ whole genome shotgun (WGS) entry which is preliminary data.</text>
</comment>
<dbReference type="EC" id="2.7.4.9" evidence="1"/>
<dbReference type="EMBL" id="JAUTXU010000111">
    <property type="protein sequence ID" value="KAK3707347.1"/>
    <property type="molecule type" value="Genomic_DNA"/>
</dbReference>
<keyword evidence="2" id="KW-1185">Reference proteome</keyword>
<protein>
    <submittedName>
        <fullName evidence="1">Thymidylate kinase</fullName>
        <ecNumber evidence="1">2.7.4.9</ecNumber>
    </submittedName>
</protein>
<name>A0ACC3MZZ2_9PEZI</name>
<gene>
    <name evidence="1" type="primary">CDC8_2</name>
    <name evidence="1" type="ORF">LTR37_012191</name>
</gene>